<dbReference type="RefSeq" id="WP_109725587.1">
    <property type="nucleotide sequence ID" value="NZ_QGDI01000002.1"/>
</dbReference>
<accession>A0A315Y2L5</accession>
<evidence type="ECO:0000256" key="6">
    <source>
        <dbReference type="SAM" id="Phobius"/>
    </source>
</evidence>
<evidence type="ECO:0000259" key="7">
    <source>
        <dbReference type="Pfam" id="PF02687"/>
    </source>
</evidence>
<feature type="transmembrane region" description="Helical" evidence="6">
    <location>
        <begin position="315"/>
        <end position="338"/>
    </location>
</feature>
<dbReference type="PANTHER" id="PTHR30287:SF2">
    <property type="entry name" value="BLL1001 PROTEIN"/>
    <property type="match status" value="1"/>
</dbReference>
<feature type="transmembrane region" description="Helical" evidence="6">
    <location>
        <begin position="721"/>
        <end position="741"/>
    </location>
</feature>
<protein>
    <submittedName>
        <fullName evidence="8">FtsX-like permease family protein</fullName>
    </submittedName>
</protein>
<dbReference type="InterPro" id="IPR038766">
    <property type="entry name" value="Membrane_comp_ABC_pdt"/>
</dbReference>
<evidence type="ECO:0000256" key="3">
    <source>
        <dbReference type="ARBA" id="ARBA00022692"/>
    </source>
</evidence>
<dbReference type="OrthoDB" id="9766372at2"/>
<comment type="subcellular location">
    <subcellularLocation>
        <location evidence="1">Cell membrane</location>
        <topology evidence="1">Multi-pass membrane protein</topology>
    </subcellularLocation>
</comment>
<dbReference type="PANTHER" id="PTHR30287">
    <property type="entry name" value="MEMBRANE COMPONENT OF PREDICTED ABC SUPERFAMILY METABOLITE UPTAKE TRANSPORTER"/>
    <property type="match status" value="1"/>
</dbReference>
<dbReference type="Proteomes" id="UP000245720">
    <property type="component" value="Unassembled WGS sequence"/>
</dbReference>
<comment type="caution">
    <text evidence="8">The sequence shown here is derived from an EMBL/GenBank/DDBJ whole genome shotgun (WGS) entry which is preliminary data.</text>
</comment>
<evidence type="ECO:0000256" key="5">
    <source>
        <dbReference type="ARBA" id="ARBA00023136"/>
    </source>
</evidence>
<feature type="transmembrane region" description="Helical" evidence="6">
    <location>
        <begin position="770"/>
        <end position="791"/>
    </location>
</feature>
<evidence type="ECO:0000256" key="2">
    <source>
        <dbReference type="ARBA" id="ARBA00022475"/>
    </source>
</evidence>
<dbReference type="GO" id="GO:0005886">
    <property type="term" value="C:plasma membrane"/>
    <property type="evidence" value="ECO:0007669"/>
    <property type="project" value="UniProtKB-SubCell"/>
</dbReference>
<feature type="transmembrane region" description="Helical" evidence="6">
    <location>
        <begin position="259"/>
        <end position="279"/>
    </location>
</feature>
<evidence type="ECO:0000313" key="9">
    <source>
        <dbReference type="Proteomes" id="UP000245720"/>
    </source>
</evidence>
<keyword evidence="4 6" id="KW-1133">Transmembrane helix</keyword>
<dbReference type="Pfam" id="PF02687">
    <property type="entry name" value="FtsX"/>
    <property type="match status" value="2"/>
</dbReference>
<keyword evidence="2" id="KW-1003">Cell membrane</keyword>
<feature type="domain" description="ABC3 transporter permease C-terminal" evidence="7">
    <location>
        <begin position="266"/>
        <end position="374"/>
    </location>
</feature>
<dbReference type="EMBL" id="QGDI01000002">
    <property type="protein sequence ID" value="PWJ14727.1"/>
    <property type="molecule type" value="Genomic_DNA"/>
</dbReference>
<keyword evidence="3 6" id="KW-0812">Transmembrane</keyword>
<feature type="transmembrane region" description="Helical" evidence="6">
    <location>
        <begin position="429"/>
        <end position="449"/>
    </location>
</feature>
<feature type="transmembrane region" description="Helical" evidence="6">
    <location>
        <begin position="16"/>
        <end position="39"/>
    </location>
</feature>
<proteinExistence type="predicted"/>
<evidence type="ECO:0000256" key="1">
    <source>
        <dbReference type="ARBA" id="ARBA00004651"/>
    </source>
</evidence>
<dbReference type="InterPro" id="IPR003838">
    <property type="entry name" value="ABC3_permease_C"/>
</dbReference>
<gene>
    <name evidence="8" type="ORF">IE37_00713</name>
</gene>
<feature type="transmembrane region" description="Helical" evidence="6">
    <location>
        <begin position="350"/>
        <end position="375"/>
    </location>
</feature>
<organism evidence="8 9">
    <name type="scientific">Ruminococcus flavefaciens</name>
    <dbReference type="NCBI Taxonomy" id="1265"/>
    <lineage>
        <taxon>Bacteria</taxon>
        <taxon>Bacillati</taxon>
        <taxon>Bacillota</taxon>
        <taxon>Clostridia</taxon>
        <taxon>Eubacteriales</taxon>
        <taxon>Oscillospiraceae</taxon>
        <taxon>Ruminococcus</taxon>
    </lineage>
</organism>
<name>A0A315Y2L5_RUMFL</name>
<feature type="transmembrane region" description="Helical" evidence="6">
    <location>
        <begin position="678"/>
        <end position="700"/>
    </location>
</feature>
<evidence type="ECO:0000256" key="4">
    <source>
        <dbReference type="ARBA" id="ARBA00022989"/>
    </source>
</evidence>
<dbReference type="AlphaFoldDB" id="A0A315Y2L5"/>
<reference evidence="8 9" key="1">
    <citation type="submission" date="2018-05" db="EMBL/GenBank/DDBJ databases">
        <title>The Hungate 1000. A catalogue of reference genomes from the rumen microbiome.</title>
        <authorList>
            <person name="Kelly W."/>
        </authorList>
    </citation>
    <scope>NUCLEOTIDE SEQUENCE [LARGE SCALE GENOMIC DNA]</scope>
    <source>
        <strain evidence="8 9">SAb67</strain>
    </source>
</reference>
<evidence type="ECO:0000313" key="8">
    <source>
        <dbReference type="EMBL" id="PWJ14727.1"/>
    </source>
</evidence>
<sequence length="805" mass="90602">MFFKMLKNDLKYKKGLNIIIFIFIVIASVLVFVGSVQIYSTLSKDRTTEEVCRPSNIILGVYKQYSTENDGYKKIEPVLDKSPWVSSWHTARMNRVGYTSMDFPGYDENEGNLQNRVQFLTTIPLEGDYVYGLDDQPFYVENGHVAVSVTVRDKTGVKVGDKVKLTTVTGNVYELEISNFFKDNSMSYMERYIVSDADYEVLSADAVRCDTVYCIKLKENTFTAQDALYRELDNSELDAGYFTISNNIGPTNEDSMMEVISIFAMVACVFLILIIFMTIRFTMVAEMKNEEKEIGMMKALGVDSLSFRWLFAAKYIAFAVVGGVIGIIAGLPLSGIFINMFGPDCILPPRWFMILIGVAAVIATIAVMILFSLLVMRRINKISVIDAIHGENRGERFTKGFPMFLHRRKHMKIPFFLGITDVLGRLKRYLFLIIAYALGAAIILVVFNVRHSCISAEYMKNWMYHTLDFDIDYNSDTRNEINKEAQRTGVYFCDVVNKRIEKAGIPARIEYMHAGSADLERNGIIKNFDMFWGNDQAEKFEYHEGGKAPVLANEAAMSAYTAKNMGISEGDVLKVTIYENNEDNTGSVENEKEIVITGLFDTMEDGVPSLIMGKEYDSGYKMGYNITGFVIDAPEEDKPAVIEQLRGVFGKDTILTPKEAARSAMEDFDRLFALLEKVMTVVVILVLVLITYLYVNIFITEEASETALMKSMGFRGSTVKLGYIFRIAMLLVIGIVIGEVINWTGGSALYGGYFKQWDATGMKFIPEFPVSFIAVPLLVAGTVLLTTWLTAGGVRHIDIWKISEE</sequence>
<keyword evidence="5 6" id="KW-0472">Membrane</keyword>
<feature type="domain" description="ABC3 transporter permease C-terminal" evidence="7">
    <location>
        <begin position="678"/>
        <end position="798"/>
    </location>
</feature>